<sequence length="107" mass="12168">MVEAVVEFDYVAQEPDELSICKGDTITNIRTQPGGWWEGSLRGKRGMFPDNFVKLRLTDVLPAQKQHATMNLTDQLSEWKSCETELCIIARHVGKSVAHMRKNVMMC</sequence>
<dbReference type="SUPFAM" id="SSF50044">
    <property type="entry name" value="SH3-domain"/>
    <property type="match status" value="1"/>
</dbReference>
<dbReference type="SMART" id="SM00326">
    <property type="entry name" value="SH3"/>
    <property type="match status" value="1"/>
</dbReference>
<gene>
    <name evidence="4" type="ORF">TSIB3V08_LOCUS11784</name>
</gene>
<dbReference type="CDD" id="cd11873">
    <property type="entry name" value="SH3_CD2AP-like_1"/>
    <property type="match status" value="1"/>
</dbReference>
<dbReference type="PROSITE" id="PS50002">
    <property type="entry name" value="SH3"/>
    <property type="match status" value="1"/>
</dbReference>
<organism evidence="4">
    <name type="scientific">Timema shepardi</name>
    <name type="common">Walking stick</name>
    <dbReference type="NCBI Taxonomy" id="629360"/>
    <lineage>
        <taxon>Eukaryota</taxon>
        <taxon>Metazoa</taxon>
        <taxon>Ecdysozoa</taxon>
        <taxon>Arthropoda</taxon>
        <taxon>Hexapoda</taxon>
        <taxon>Insecta</taxon>
        <taxon>Pterygota</taxon>
        <taxon>Neoptera</taxon>
        <taxon>Polyneoptera</taxon>
        <taxon>Phasmatodea</taxon>
        <taxon>Timematodea</taxon>
        <taxon>Timematoidea</taxon>
        <taxon>Timematidae</taxon>
        <taxon>Timema</taxon>
    </lineage>
</organism>
<name>A0A7R9B828_TIMSH</name>
<dbReference type="InterPro" id="IPR050384">
    <property type="entry name" value="Endophilin_SH3RF"/>
</dbReference>
<dbReference type="InterPro" id="IPR001452">
    <property type="entry name" value="SH3_domain"/>
</dbReference>
<reference evidence="4" key="1">
    <citation type="submission" date="2020-11" db="EMBL/GenBank/DDBJ databases">
        <authorList>
            <person name="Tran Van P."/>
        </authorList>
    </citation>
    <scope>NUCLEOTIDE SEQUENCE</scope>
</reference>
<dbReference type="Gene3D" id="2.30.30.40">
    <property type="entry name" value="SH3 Domains"/>
    <property type="match status" value="1"/>
</dbReference>
<dbReference type="PRINTS" id="PR00499">
    <property type="entry name" value="P67PHOX"/>
</dbReference>
<accession>A0A7R9B828</accession>
<dbReference type="InterPro" id="IPR036028">
    <property type="entry name" value="SH3-like_dom_sf"/>
</dbReference>
<dbReference type="FunFam" id="2.30.30.40:FF:000072">
    <property type="entry name" value="Unconventional Myosin IB"/>
    <property type="match status" value="1"/>
</dbReference>
<feature type="domain" description="SH3" evidence="3">
    <location>
        <begin position="1"/>
        <end position="58"/>
    </location>
</feature>
<dbReference type="PRINTS" id="PR00452">
    <property type="entry name" value="SH3DOMAIN"/>
</dbReference>
<keyword evidence="1 2" id="KW-0728">SH3 domain</keyword>
<dbReference type="GO" id="GO:0007015">
    <property type="term" value="P:actin filament organization"/>
    <property type="evidence" value="ECO:0007669"/>
    <property type="project" value="TreeGrafter"/>
</dbReference>
<protein>
    <recommendedName>
        <fullName evidence="3">SH3 domain-containing protein</fullName>
    </recommendedName>
</protein>
<dbReference type="GO" id="GO:0016192">
    <property type="term" value="P:vesicle-mediated transport"/>
    <property type="evidence" value="ECO:0007669"/>
    <property type="project" value="UniProtKB-ARBA"/>
</dbReference>
<evidence type="ECO:0000256" key="2">
    <source>
        <dbReference type="PROSITE-ProRule" id="PRU00192"/>
    </source>
</evidence>
<evidence type="ECO:0000256" key="1">
    <source>
        <dbReference type="ARBA" id="ARBA00022443"/>
    </source>
</evidence>
<dbReference type="PANTHER" id="PTHR14167">
    <property type="entry name" value="SH3 DOMAIN-CONTAINING"/>
    <property type="match status" value="1"/>
</dbReference>
<dbReference type="Pfam" id="PF00018">
    <property type="entry name" value="SH3_1"/>
    <property type="match status" value="1"/>
</dbReference>
<proteinExistence type="predicted"/>
<dbReference type="AlphaFoldDB" id="A0A7R9B828"/>
<evidence type="ECO:0000259" key="3">
    <source>
        <dbReference type="PROSITE" id="PS50002"/>
    </source>
</evidence>
<dbReference type="GO" id="GO:0016477">
    <property type="term" value="P:cell migration"/>
    <property type="evidence" value="ECO:0007669"/>
    <property type="project" value="TreeGrafter"/>
</dbReference>
<dbReference type="EMBL" id="OC010374">
    <property type="protein sequence ID" value="CAD7267779.1"/>
    <property type="molecule type" value="Genomic_DNA"/>
</dbReference>
<dbReference type="PANTHER" id="PTHR14167:SF92">
    <property type="entry name" value="CIN85 AND CD2AP RELATED, ISOFORM J"/>
    <property type="match status" value="1"/>
</dbReference>
<evidence type="ECO:0000313" key="4">
    <source>
        <dbReference type="EMBL" id="CAD7267779.1"/>
    </source>
</evidence>